<evidence type="ECO:0000256" key="2">
    <source>
        <dbReference type="SAM" id="Phobius"/>
    </source>
</evidence>
<dbReference type="Proteomes" id="UP000183832">
    <property type="component" value="Unassembled WGS sequence"/>
</dbReference>
<dbReference type="STRING" id="568069.A0A1J1IZA6"/>
<feature type="signal peptide" evidence="3">
    <location>
        <begin position="1"/>
        <end position="18"/>
    </location>
</feature>
<sequence>MKIFSVILVTLFITYASADSTTGTGSFAVTTDNNQNDATIKKTIFKPSVTRTELKVSRSLNPDNVQTLNVRTNDGGLATIIVKKRDGKSSVNNEPRKAFYDVSNEFSRGEVRRGFFGPVRVIDDSQIQSLHQRQQQFESGRIHNNWVNAQPVTTLHQSQLYHRNPHESYRFTPPSPNDEKSVKLISSFMRHVQQIEGSRKVRSPDSSLPNDRAQILTKIPEPVTINSETVYVKDQNKKQGRSLLEIDSDGIPLINGIRVPDDENDKRQTWRNARVINGELVPYENGYVPPRTVEYGQLIYPVKKSEDDPPIRRKSIGPFNKSDNFSEENEEDDNSKSIGPFSVRDMFMSRRNQNLDGNIGPFSIADNSKTSNSKLIDYIKRINDQEYRKDYFAGRSPKDGGGQKKIQRRMLTQPGNVYFPPSSRYSTSSKPNDSNLAGPVLQYAHPEFGLQTVGSSSSSYEDHQQQAKNKQAQKVEYYSNNYQQRPNNQPIYQIEPASLNTKEFYNYPKTPATYPYNYGFIRRVKADRPLWVKISEQVRDTFQNGFTQVQQITRPVVEPIMEAGEKISQNLGFSYPVQNRIAQDKVSSVASIHGGTSYIFPALGMLAGGAALGLGAVAMGRIFDVGSILTMRSGDEQSDIANQRALEAIQTAPSTTLFLVENNGNEVHADNQEKSSARNYDTDMINIYSSPTSSKAKFLELIAIPYHSSIDSSIEPVEESQLNSHQRRKRNK</sequence>
<organism evidence="4 5">
    <name type="scientific">Clunio marinus</name>
    <dbReference type="NCBI Taxonomy" id="568069"/>
    <lineage>
        <taxon>Eukaryota</taxon>
        <taxon>Metazoa</taxon>
        <taxon>Ecdysozoa</taxon>
        <taxon>Arthropoda</taxon>
        <taxon>Hexapoda</taxon>
        <taxon>Insecta</taxon>
        <taxon>Pterygota</taxon>
        <taxon>Neoptera</taxon>
        <taxon>Endopterygota</taxon>
        <taxon>Diptera</taxon>
        <taxon>Nematocera</taxon>
        <taxon>Chironomoidea</taxon>
        <taxon>Chironomidae</taxon>
        <taxon>Clunio</taxon>
    </lineage>
</organism>
<feature type="compositionally biased region" description="Polar residues" evidence="1">
    <location>
        <begin position="423"/>
        <end position="434"/>
    </location>
</feature>
<feature type="region of interest" description="Disordered" evidence="1">
    <location>
        <begin position="304"/>
        <end position="341"/>
    </location>
</feature>
<keyword evidence="3" id="KW-0732">Signal</keyword>
<proteinExistence type="predicted"/>
<feature type="region of interest" description="Disordered" evidence="1">
    <location>
        <begin position="410"/>
        <end position="434"/>
    </location>
</feature>
<keyword evidence="5" id="KW-1185">Reference proteome</keyword>
<keyword evidence="2" id="KW-0472">Membrane</keyword>
<feature type="transmembrane region" description="Helical" evidence="2">
    <location>
        <begin position="598"/>
        <end position="623"/>
    </location>
</feature>
<evidence type="ECO:0000313" key="4">
    <source>
        <dbReference type="EMBL" id="CRL03921.1"/>
    </source>
</evidence>
<protein>
    <submittedName>
        <fullName evidence="4">CLUMA_CG017042, isoform A</fullName>
    </submittedName>
</protein>
<evidence type="ECO:0000256" key="1">
    <source>
        <dbReference type="SAM" id="MobiDB-lite"/>
    </source>
</evidence>
<keyword evidence="2" id="KW-0812">Transmembrane</keyword>
<gene>
    <name evidence="4" type="primary">putative AGAP013007-PA</name>
    <name evidence="4" type="ORF">CLUMA_CG017042</name>
</gene>
<evidence type="ECO:0000313" key="5">
    <source>
        <dbReference type="Proteomes" id="UP000183832"/>
    </source>
</evidence>
<feature type="region of interest" description="Disordered" evidence="1">
    <location>
        <begin position="713"/>
        <end position="732"/>
    </location>
</feature>
<accession>A0A1J1IZA6</accession>
<evidence type="ECO:0000256" key="3">
    <source>
        <dbReference type="SAM" id="SignalP"/>
    </source>
</evidence>
<keyword evidence="2" id="KW-1133">Transmembrane helix</keyword>
<dbReference type="AlphaFoldDB" id="A0A1J1IZA6"/>
<dbReference type="OrthoDB" id="8190309at2759"/>
<dbReference type="EMBL" id="CVRI01000060">
    <property type="protein sequence ID" value="CRL03921.1"/>
    <property type="molecule type" value="Genomic_DNA"/>
</dbReference>
<name>A0A1J1IZA6_9DIPT</name>
<reference evidence="4 5" key="1">
    <citation type="submission" date="2015-04" db="EMBL/GenBank/DDBJ databases">
        <authorList>
            <person name="Syromyatnikov M.Y."/>
            <person name="Popov V.N."/>
        </authorList>
    </citation>
    <scope>NUCLEOTIDE SEQUENCE [LARGE SCALE GENOMIC DNA]</scope>
</reference>
<feature type="chain" id="PRO_5012746376" evidence="3">
    <location>
        <begin position="19"/>
        <end position="732"/>
    </location>
</feature>